<proteinExistence type="predicted"/>
<evidence type="ECO:0000313" key="2">
    <source>
        <dbReference type="Proteomes" id="UP000078559"/>
    </source>
</evidence>
<dbReference type="Proteomes" id="UP000078559">
    <property type="component" value="Chromosome 4"/>
</dbReference>
<protein>
    <submittedName>
        <fullName evidence="1">Uncharacterized protein</fullName>
    </submittedName>
</protein>
<gene>
    <name evidence="1" type="ORF">VM1G_11548</name>
</gene>
<sequence>MAYSDRGNPSEAGRGFQQALKDLASFGPAYTSKTFGYEAPFLAKLAELVDSSEVVVQDVDSGVPVL</sequence>
<reference evidence="1" key="1">
    <citation type="submission" date="2014-12" db="EMBL/GenBank/DDBJ databases">
        <title>Genome Sequence of Valsa Canker Pathogens Uncovers a Specific Adaption of Colonization on Woody Bark.</title>
        <authorList>
            <person name="Yin Z."/>
            <person name="Liu H."/>
            <person name="Gao X."/>
            <person name="Li Z."/>
            <person name="Song N."/>
            <person name="Ke X."/>
            <person name="Dai Q."/>
            <person name="Wu Y."/>
            <person name="Sun Y."/>
            <person name="Xu J.-R."/>
            <person name="Kang Z.K."/>
            <person name="Wang L."/>
            <person name="Huang L."/>
        </authorList>
    </citation>
    <scope>NUCLEOTIDE SEQUENCE [LARGE SCALE GENOMIC DNA]</scope>
    <source>
        <strain evidence="1">03-8</strain>
    </source>
</reference>
<keyword evidence="2" id="KW-1185">Reference proteome</keyword>
<organism evidence="1 2">
    <name type="scientific">Cytospora mali</name>
    <name type="common">Apple Valsa canker fungus</name>
    <name type="synonym">Valsa mali</name>
    <dbReference type="NCBI Taxonomy" id="578113"/>
    <lineage>
        <taxon>Eukaryota</taxon>
        <taxon>Fungi</taxon>
        <taxon>Dikarya</taxon>
        <taxon>Ascomycota</taxon>
        <taxon>Pezizomycotina</taxon>
        <taxon>Sordariomycetes</taxon>
        <taxon>Sordariomycetidae</taxon>
        <taxon>Diaporthales</taxon>
        <taxon>Cytosporaceae</taxon>
        <taxon>Cytospora</taxon>
    </lineage>
</organism>
<name>A0A194VYQ7_CYTMA</name>
<evidence type="ECO:0000313" key="1">
    <source>
        <dbReference type="EMBL" id="KUI69003.1"/>
    </source>
</evidence>
<dbReference type="AlphaFoldDB" id="A0A194VYQ7"/>
<accession>A0A194VYQ7</accession>
<dbReference type="EMBL" id="CM003101">
    <property type="protein sequence ID" value="KUI69003.1"/>
    <property type="molecule type" value="Genomic_DNA"/>
</dbReference>